<dbReference type="RefSeq" id="WP_253888409.1">
    <property type="nucleotide sequence ID" value="NZ_BAAAVB010000005.1"/>
</dbReference>
<dbReference type="GO" id="GO:0016787">
    <property type="term" value="F:hydrolase activity"/>
    <property type="evidence" value="ECO:0007669"/>
    <property type="project" value="UniProtKB-KW"/>
</dbReference>
<sequence length="213" mass="22044">MTRHWTPPAGMAARGTAVVLTGRGEHPGVYQRFGTRLAKDGYRVVATSAEQAPEAIARITGTVVLVGSDIGAVAALSLADVPGVDAVVIAGLPHGAGPTLPWAEELAERTSCPDHRALLEGDREFVRGALNTEPDLALATEIGVPALFLHGGADAVADIAVASVIAERVGARFVEVPGGKHDVLNDLDHDSVATEVVEFLERVRTGAAVLARA</sequence>
<accession>A0ABT1IFN5</accession>
<keyword evidence="2" id="KW-1185">Reference proteome</keyword>
<organism evidence="1 2">
    <name type="scientific">Actinokineospora diospyrosa</name>
    <dbReference type="NCBI Taxonomy" id="103728"/>
    <lineage>
        <taxon>Bacteria</taxon>
        <taxon>Bacillati</taxon>
        <taxon>Actinomycetota</taxon>
        <taxon>Actinomycetes</taxon>
        <taxon>Pseudonocardiales</taxon>
        <taxon>Pseudonocardiaceae</taxon>
        <taxon>Actinokineospora</taxon>
    </lineage>
</organism>
<dbReference type="SUPFAM" id="SSF53474">
    <property type="entry name" value="alpha/beta-Hydrolases"/>
    <property type="match status" value="1"/>
</dbReference>
<dbReference type="EMBL" id="JAMTCO010000009">
    <property type="protein sequence ID" value="MCP2271468.1"/>
    <property type="molecule type" value="Genomic_DNA"/>
</dbReference>
<name>A0ABT1IFN5_9PSEU</name>
<dbReference type="Proteomes" id="UP001205185">
    <property type="component" value="Unassembled WGS sequence"/>
</dbReference>
<dbReference type="Gene3D" id="3.40.50.1820">
    <property type="entry name" value="alpha/beta hydrolase"/>
    <property type="match status" value="1"/>
</dbReference>
<evidence type="ECO:0000313" key="1">
    <source>
        <dbReference type="EMBL" id="MCP2271468.1"/>
    </source>
</evidence>
<comment type="caution">
    <text evidence="1">The sequence shown here is derived from an EMBL/GenBank/DDBJ whole genome shotgun (WGS) entry which is preliminary data.</text>
</comment>
<gene>
    <name evidence="1" type="ORF">LV75_003982</name>
</gene>
<dbReference type="InterPro" id="IPR029058">
    <property type="entry name" value="AB_hydrolase_fold"/>
</dbReference>
<protein>
    <submittedName>
        <fullName evidence="1">Lysophospholipase, alpha-beta hydrolase superfamily</fullName>
    </submittedName>
</protein>
<evidence type="ECO:0000313" key="2">
    <source>
        <dbReference type="Proteomes" id="UP001205185"/>
    </source>
</evidence>
<proteinExistence type="predicted"/>
<keyword evidence="1" id="KW-0378">Hydrolase</keyword>
<reference evidence="1 2" key="1">
    <citation type="submission" date="2022-06" db="EMBL/GenBank/DDBJ databases">
        <title>Genomic Encyclopedia of Archaeal and Bacterial Type Strains, Phase II (KMG-II): from individual species to whole genera.</title>
        <authorList>
            <person name="Goeker M."/>
        </authorList>
    </citation>
    <scope>NUCLEOTIDE SEQUENCE [LARGE SCALE GENOMIC DNA]</scope>
    <source>
        <strain evidence="1 2">DSM 44255</strain>
    </source>
</reference>